<reference evidence="7 8" key="1">
    <citation type="submission" date="2019-05" db="EMBL/GenBank/DDBJ databases">
        <title>Draft genome sequence of Actinomadura geliboluensis A8036.</title>
        <authorList>
            <person name="Saricaoglu S."/>
            <person name="Isik K."/>
        </authorList>
    </citation>
    <scope>NUCLEOTIDE SEQUENCE [LARGE SCALE GENOMIC DNA]</scope>
    <source>
        <strain evidence="7 8">A8036</strain>
    </source>
</reference>
<dbReference type="Pfam" id="PF00005">
    <property type="entry name" value="ABC_tran"/>
    <property type="match status" value="1"/>
</dbReference>
<dbReference type="GO" id="GO:0005524">
    <property type="term" value="F:ATP binding"/>
    <property type="evidence" value="ECO:0007669"/>
    <property type="project" value="UniProtKB-KW"/>
</dbReference>
<dbReference type="EMBL" id="VCKZ01000184">
    <property type="protein sequence ID" value="TMR35162.1"/>
    <property type="molecule type" value="Genomic_DNA"/>
</dbReference>
<dbReference type="AlphaFoldDB" id="A0A5S4GQY7"/>
<dbReference type="PANTHER" id="PTHR42781:SF4">
    <property type="entry name" value="SPERMIDINE_PUTRESCINE IMPORT ATP-BINDING PROTEIN POTA"/>
    <property type="match status" value="1"/>
</dbReference>
<dbReference type="InterPro" id="IPR003593">
    <property type="entry name" value="AAA+_ATPase"/>
</dbReference>
<dbReference type="SUPFAM" id="SSF50331">
    <property type="entry name" value="MOP-like"/>
    <property type="match status" value="1"/>
</dbReference>
<evidence type="ECO:0000256" key="3">
    <source>
        <dbReference type="ARBA" id="ARBA00022840"/>
    </source>
</evidence>
<evidence type="ECO:0000259" key="6">
    <source>
        <dbReference type="PROSITE" id="PS50893"/>
    </source>
</evidence>
<organism evidence="7 8">
    <name type="scientific">Actinomadura geliboluensis</name>
    <dbReference type="NCBI Taxonomy" id="882440"/>
    <lineage>
        <taxon>Bacteria</taxon>
        <taxon>Bacillati</taxon>
        <taxon>Actinomycetota</taxon>
        <taxon>Actinomycetes</taxon>
        <taxon>Streptosporangiales</taxon>
        <taxon>Thermomonosporaceae</taxon>
        <taxon>Actinomadura</taxon>
    </lineage>
</organism>
<evidence type="ECO:0000313" key="8">
    <source>
        <dbReference type="Proteomes" id="UP000305238"/>
    </source>
</evidence>
<dbReference type="GO" id="GO:0015418">
    <property type="term" value="F:ABC-type quaternary ammonium compound transporting activity"/>
    <property type="evidence" value="ECO:0007669"/>
    <property type="project" value="UniProtKB-EC"/>
</dbReference>
<dbReference type="Proteomes" id="UP000305238">
    <property type="component" value="Unassembled WGS sequence"/>
</dbReference>
<keyword evidence="3 7" id="KW-0067">ATP-binding</keyword>
<dbReference type="SMART" id="SM00382">
    <property type="entry name" value="AAA"/>
    <property type="match status" value="1"/>
</dbReference>
<protein>
    <recommendedName>
        <fullName evidence="4">ABC-type quaternary amine transporter</fullName>
        <ecNumber evidence="4">7.6.2.9</ecNumber>
    </recommendedName>
</protein>
<dbReference type="InterPro" id="IPR003439">
    <property type="entry name" value="ABC_transporter-like_ATP-bd"/>
</dbReference>
<feature type="domain" description="ABC transporter" evidence="6">
    <location>
        <begin position="29"/>
        <end position="259"/>
    </location>
</feature>
<dbReference type="GO" id="GO:0043190">
    <property type="term" value="C:ATP-binding cassette (ABC) transporter complex"/>
    <property type="evidence" value="ECO:0007669"/>
    <property type="project" value="InterPro"/>
</dbReference>
<dbReference type="PANTHER" id="PTHR42781">
    <property type="entry name" value="SPERMIDINE/PUTRESCINE IMPORT ATP-BINDING PROTEIN POTA"/>
    <property type="match status" value="1"/>
</dbReference>
<dbReference type="OrthoDB" id="9804819at2"/>
<evidence type="ECO:0000256" key="4">
    <source>
        <dbReference type="ARBA" id="ARBA00066388"/>
    </source>
</evidence>
<name>A0A5S4GQY7_9ACTN</name>
<keyword evidence="8" id="KW-1185">Reference proteome</keyword>
<sequence length="388" mass="41712">MREGRRPMTSPDVITGRRAGTAADEPPRLRLAGVTKRYGAVVAADGLTLELAPGEFLSLLGESGSGKSTVLRLVAGFETPDEGTVHIGDRDVTGLPPARRDLGMVFQQYALFPYQTVARNVEYGLRRRKWGRDDRRRRVAELLDLVRMSPYARRYPAQLSGGQQQRVALARALAAAPGLLLMDEPLSALDRALRLDLQDEIRAVHRSTGAGMVYVTHDRDEALSLSDRIVVLRHGRIDAMGTPASLFRRPRTAYVARLISDANILPCEREPGAAPSSGRIRVRLWDRVAEVSTGGEPPADADLAVAVPRTAISLTPSAGGGPGGGDAVELPARIEDKVYLGDTVRLLLRLDDTTTITAHLPEAAGSGSPTGERVTVRIALGACSAVTR</sequence>
<dbReference type="InterPro" id="IPR017871">
    <property type="entry name" value="ABC_transporter-like_CS"/>
</dbReference>
<dbReference type="FunFam" id="3.40.50.300:FF:000425">
    <property type="entry name" value="Probable ABC transporter, ATP-binding subunit"/>
    <property type="match status" value="1"/>
</dbReference>
<proteinExistence type="predicted"/>
<dbReference type="InterPro" id="IPR008995">
    <property type="entry name" value="Mo/tungstate-bd_C_term_dom"/>
</dbReference>
<accession>A0A5S4GQY7</accession>
<comment type="caution">
    <text evidence="7">The sequence shown here is derived from an EMBL/GenBank/DDBJ whole genome shotgun (WGS) entry which is preliminary data.</text>
</comment>
<dbReference type="PROSITE" id="PS00211">
    <property type="entry name" value="ABC_TRANSPORTER_1"/>
    <property type="match status" value="1"/>
</dbReference>
<dbReference type="EC" id="7.6.2.9" evidence="4"/>
<keyword evidence="1" id="KW-0813">Transport</keyword>
<dbReference type="InterPro" id="IPR050093">
    <property type="entry name" value="ABC_SmlMolc_Importer"/>
</dbReference>
<feature type="region of interest" description="Disordered" evidence="5">
    <location>
        <begin position="1"/>
        <end position="25"/>
    </location>
</feature>
<dbReference type="SUPFAM" id="SSF52540">
    <property type="entry name" value="P-loop containing nucleoside triphosphate hydrolases"/>
    <property type="match status" value="1"/>
</dbReference>
<dbReference type="Gene3D" id="3.40.50.300">
    <property type="entry name" value="P-loop containing nucleotide triphosphate hydrolases"/>
    <property type="match status" value="1"/>
</dbReference>
<evidence type="ECO:0000256" key="1">
    <source>
        <dbReference type="ARBA" id="ARBA00022448"/>
    </source>
</evidence>
<dbReference type="PROSITE" id="PS50893">
    <property type="entry name" value="ABC_TRANSPORTER_2"/>
    <property type="match status" value="1"/>
</dbReference>
<evidence type="ECO:0000313" key="7">
    <source>
        <dbReference type="EMBL" id="TMR35162.1"/>
    </source>
</evidence>
<dbReference type="InterPro" id="IPR013611">
    <property type="entry name" value="Transp-assoc_OB_typ2"/>
</dbReference>
<gene>
    <name evidence="7" type="ORF">ETD96_23635</name>
</gene>
<dbReference type="Pfam" id="PF08402">
    <property type="entry name" value="TOBE_2"/>
    <property type="match status" value="1"/>
</dbReference>
<dbReference type="InterPro" id="IPR027417">
    <property type="entry name" value="P-loop_NTPase"/>
</dbReference>
<dbReference type="GO" id="GO:0016887">
    <property type="term" value="F:ATP hydrolysis activity"/>
    <property type="evidence" value="ECO:0007669"/>
    <property type="project" value="InterPro"/>
</dbReference>
<evidence type="ECO:0000256" key="2">
    <source>
        <dbReference type="ARBA" id="ARBA00022741"/>
    </source>
</evidence>
<evidence type="ECO:0000256" key="5">
    <source>
        <dbReference type="SAM" id="MobiDB-lite"/>
    </source>
</evidence>
<keyword evidence="2" id="KW-0547">Nucleotide-binding</keyword>